<dbReference type="PANTHER" id="PTHR45947:SF3">
    <property type="entry name" value="SULFOQUINOVOSYL TRANSFERASE SQD2"/>
    <property type="match status" value="1"/>
</dbReference>
<accession>A0ABT4VRF9</accession>
<dbReference type="CDD" id="cd03801">
    <property type="entry name" value="GT4_PimA-like"/>
    <property type="match status" value="1"/>
</dbReference>
<organism evidence="2 3">
    <name type="scientific">Hoeflea poritis</name>
    <dbReference type="NCBI Taxonomy" id="2993659"/>
    <lineage>
        <taxon>Bacteria</taxon>
        <taxon>Pseudomonadati</taxon>
        <taxon>Pseudomonadota</taxon>
        <taxon>Alphaproteobacteria</taxon>
        <taxon>Hyphomicrobiales</taxon>
        <taxon>Rhizobiaceae</taxon>
        <taxon>Hoeflea</taxon>
    </lineage>
</organism>
<feature type="domain" description="Glycosyl transferase family 1" evidence="1">
    <location>
        <begin position="167"/>
        <end position="321"/>
    </location>
</feature>
<keyword evidence="3" id="KW-1185">Reference proteome</keyword>
<dbReference type="Proteomes" id="UP001148313">
    <property type="component" value="Unassembled WGS sequence"/>
</dbReference>
<gene>
    <name evidence="2" type="ORF">OOZ53_18150</name>
</gene>
<sequence length="350" mass="38023">MSDQPELMVTNMHRNFTGVSATAAAVARQQATRYAMRIVGRALTGCPAPVSVRQAFRLSRTPADGRPFVLWHVRRNNEMRAAIWARDVLKLPVRTVFTSAAQRRHSAFPRWLIARMDAVIATTQEAAALVPNVHSVVHHGVDTERFHPAADRDAAWRDTGYPGRFGIATIGRIRPEKGTDVFVDAMIKLLPDFPDAAALVIGKATPQHRGFAAELRQRVEAAGLSQRIVFTGELAADHLPALVRSLSLLIAPPRYEGYGMTPLEAMASAVPIVASDTGFFSAFIGEDRAGTVVHAADADRVASAARDLMQNPMELALKAGNARHRAEELFGIGSEVEGIHKVYEAVWGAG</sequence>
<dbReference type="Gene3D" id="3.40.50.2000">
    <property type="entry name" value="Glycogen Phosphorylase B"/>
    <property type="match status" value="1"/>
</dbReference>
<dbReference type="PANTHER" id="PTHR45947">
    <property type="entry name" value="SULFOQUINOVOSYL TRANSFERASE SQD2"/>
    <property type="match status" value="1"/>
</dbReference>
<evidence type="ECO:0000313" key="3">
    <source>
        <dbReference type="Proteomes" id="UP001148313"/>
    </source>
</evidence>
<dbReference type="RefSeq" id="WP_271091106.1">
    <property type="nucleotide sequence ID" value="NZ_JAPJZH010000012.1"/>
</dbReference>
<evidence type="ECO:0000313" key="2">
    <source>
        <dbReference type="EMBL" id="MDA4847288.1"/>
    </source>
</evidence>
<comment type="caution">
    <text evidence="2">The sequence shown here is derived from an EMBL/GenBank/DDBJ whole genome shotgun (WGS) entry which is preliminary data.</text>
</comment>
<name>A0ABT4VRF9_9HYPH</name>
<proteinExistence type="predicted"/>
<dbReference type="Pfam" id="PF00534">
    <property type="entry name" value="Glycos_transf_1"/>
    <property type="match status" value="1"/>
</dbReference>
<dbReference type="InterPro" id="IPR001296">
    <property type="entry name" value="Glyco_trans_1"/>
</dbReference>
<protein>
    <submittedName>
        <fullName evidence="2">Glycosyltransferase family 4 protein</fullName>
    </submittedName>
</protein>
<reference evidence="2" key="1">
    <citation type="submission" date="2022-11" db="EMBL/GenBank/DDBJ databases">
        <title>Hoeflea poritis sp. nov., isolated from scleractinian coral Porites lutea.</title>
        <authorList>
            <person name="Zhang G."/>
            <person name="Wei Q."/>
            <person name="Cai L."/>
        </authorList>
    </citation>
    <scope>NUCLEOTIDE SEQUENCE</scope>
    <source>
        <strain evidence="2">E7-10</strain>
    </source>
</reference>
<dbReference type="InterPro" id="IPR050194">
    <property type="entry name" value="Glycosyltransferase_grp1"/>
</dbReference>
<dbReference type="EMBL" id="JAPJZH010000012">
    <property type="protein sequence ID" value="MDA4847288.1"/>
    <property type="molecule type" value="Genomic_DNA"/>
</dbReference>
<dbReference type="SUPFAM" id="SSF53756">
    <property type="entry name" value="UDP-Glycosyltransferase/glycogen phosphorylase"/>
    <property type="match status" value="1"/>
</dbReference>
<evidence type="ECO:0000259" key="1">
    <source>
        <dbReference type="Pfam" id="PF00534"/>
    </source>
</evidence>